<dbReference type="RefSeq" id="WP_193416039.1">
    <property type="nucleotide sequence ID" value="NZ_JADCNN020000005.1"/>
</dbReference>
<name>A0ABS2H7E6_9BACL</name>
<dbReference type="Proteomes" id="UP001516620">
    <property type="component" value="Unassembled WGS sequence"/>
</dbReference>
<accession>A0ABS2H7E6</accession>
<protein>
    <submittedName>
        <fullName evidence="2">DUF1453 family protein</fullName>
    </submittedName>
</protein>
<feature type="transmembrane region" description="Helical" evidence="1">
    <location>
        <begin position="90"/>
        <end position="112"/>
    </location>
</feature>
<evidence type="ECO:0000313" key="2">
    <source>
        <dbReference type="EMBL" id="MBM6995423.1"/>
    </source>
</evidence>
<keyword evidence="1" id="KW-0812">Transmembrane</keyword>
<feature type="transmembrane region" description="Helical" evidence="1">
    <location>
        <begin position="60"/>
        <end position="78"/>
    </location>
</feature>
<keyword evidence="3" id="KW-1185">Reference proteome</keyword>
<dbReference type="EMBL" id="JADCNN020000005">
    <property type="protein sequence ID" value="MBM6995423.1"/>
    <property type="molecule type" value="Genomic_DNA"/>
</dbReference>
<dbReference type="InterPro" id="IPR058247">
    <property type="entry name" value="DUF1453"/>
</dbReference>
<evidence type="ECO:0000256" key="1">
    <source>
        <dbReference type="SAM" id="Phobius"/>
    </source>
</evidence>
<proteinExistence type="predicted"/>
<keyword evidence="1" id="KW-0472">Membrane</keyword>
<evidence type="ECO:0000313" key="3">
    <source>
        <dbReference type="Proteomes" id="UP001516620"/>
    </source>
</evidence>
<feature type="transmembrane region" description="Helical" evidence="1">
    <location>
        <begin position="6"/>
        <end position="23"/>
    </location>
</feature>
<feature type="transmembrane region" description="Helical" evidence="1">
    <location>
        <begin position="35"/>
        <end position="54"/>
    </location>
</feature>
<dbReference type="Pfam" id="PF07301">
    <property type="entry name" value="DUF1453"/>
    <property type="match status" value="1"/>
</dbReference>
<comment type="caution">
    <text evidence="2">The sequence shown here is derived from an EMBL/GenBank/DDBJ whole genome shotgun (WGS) entry which is preliminary data.</text>
</comment>
<sequence>MGQIVTTLIALFIVYRIYLRVRRSIGWQQLKPRKLLYSTVFLTIIGFLFLFAGGLSVASVLSDLAGACIGGLLAYYSSATTRFQQRDGTLYYNSSLWISFTVMALFFGRLAYRFYMLFFVNGDHVKSMEALTSIGSSPSPWMSGLMLIMFVYYIVYNISLLTRKHKHVELNTV</sequence>
<organism evidence="2 3">
    <name type="scientific">Paenibacillus rhizolycopersici</name>
    <dbReference type="NCBI Taxonomy" id="2780073"/>
    <lineage>
        <taxon>Bacteria</taxon>
        <taxon>Bacillati</taxon>
        <taxon>Bacillota</taxon>
        <taxon>Bacilli</taxon>
        <taxon>Bacillales</taxon>
        <taxon>Paenibacillaceae</taxon>
        <taxon>Paenibacillus</taxon>
    </lineage>
</organism>
<gene>
    <name evidence="2" type="ORF">IM700_007085</name>
</gene>
<keyword evidence="1" id="KW-1133">Transmembrane helix</keyword>
<feature type="transmembrane region" description="Helical" evidence="1">
    <location>
        <begin position="141"/>
        <end position="161"/>
    </location>
</feature>
<reference evidence="2 3" key="1">
    <citation type="submission" date="2021-01" db="EMBL/GenBank/DDBJ databases">
        <title>Paenibacillus sp.nov. isolated from the rhizosphere soil of tomato plant.</title>
        <authorList>
            <person name="Thin K.K."/>
            <person name="Zhang X."/>
            <person name="He S."/>
        </authorList>
    </citation>
    <scope>NUCLEOTIDE SEQUENCE [LARGE SCALE GENOMIC DNA]</scope>
    <source>
        <strain evidence="2 3">DXFW5</strain>
    </source>
</reference>